<reference evidence="1" key="1">
    <citation type="submission" date="2023-07" db="EMBL/GenBank/DDBJ databases">
        <title>Black Yeasts Isolated from many extreme environments.</title>
        <authorList>
            <person name="Coleine C."/>
            <person name="Stajich J.E."/>
            <person name="Selbmann L."/>
        </authorList>
    </citation>
    <scope>NUCLEOTIDE SEQUENCE</scope>
    <source>
        <strain evidence="1">CCFEE 5714</strain>
    </source>
</reference>
<protein>
    <submittedName>
        <fullName evidence="1">Sensitivity to high expression protein she9</fullName>
    </submittedName>
</protein>
<dbReference type="EMBL" id="JAUTXU010000224">
    <property type="protein sequence ID" value="KAK3697553.1"/>
    <property type="molecule type" value="Genomic_DNA"/>
</dbReference>
<accession>A0ACC3MLP8</accession>
<dbReference type="Proteomes" id="UP001281147">
    <property type="component" value="Unassembled WGS sequence"/>
</dbReference>
<keyword evidence="2" id="KW-1185">Reference proteome</keyword>
<comment type="caution">
    <text evidence="1">The sequence shown here is derived from an EMBL/GenBank/DDBJ whole genome shotgun (WGS) entry which is preliminary data.</text>
</comment>
<sequence length="394" mass="43994">MGVRRLPSWNSTTEYRIENSRLREEERKPLNPPLSSLPASEPAKAASNTVTSSDASLPSKTHEQRWDASKRMAHLMDQMLARASLASQHINNYTGTDYSGIEALKTQIVEQEQKVRASHKLVDSTRETHHEAHARQGSSQKEIVSLLERKSSWSPTDLERYMSLVRSEHANESAVQAANDGLAAAERDLEDSRSLLERLERKQYHEEQIWSDTIRRNSTWVTFGLMGVNIILLLANIGIFEPYRRRKIVKEVKKALDEKTLILPEVERQVDEVIEPAGVVVEAMEQPAEPSSALPAAATAVPPDADLGTTPLAAGELLPEETVETPEPSLPPQPQPVHPKTWTGMREAYVEAFQDLFSERVVQLKRVDVTTTALQGAATGFAVMGLLFVVFRPR</sequence>
<evidence type="ECO:0000313" key="2">
    <source>
        <dbReference type="Proteomes" id="UP001281147"/>
    </source>
</evidence>
<name>A0ACC3MLP8_9PEZI</name>
<gene>
    <name evidence="1" type="primary">SHE9_1</name>
    <name evidence="1" type="ORF">LTR37_017384</name>
</gene>
<evidence type="ECO:0000313" key="1">
    <source>
        <dbReference type="EMBL" id="KAK3697553.1"/>
    </source>
</evidence>
<proteinExistence type="predicted"/>
<organism evidence="1 2">
    <name type="scientific">Vermiconidia calcicola</name>
    <dbReference type="NCBI Taxonomy" id="1690605"/>
    <lineage>
        <taxon>Eukaryota</taxon>
        <taxon>Fungi</taxon>
        <taxon>Dikarya</taxon>
        <taxon>Ascomycota</taxon>
        <taxon>Pezizomycotina</taxon>
        <taxon>Dothideomycetes</taxon>
        <taxon>Dothideomycetidae</taxon>
        <taxon>Mycosphaerellales</taxon>
        <taxon>Extremaceae</taxon>
        <taxon>Vermiconidia</taxon>
    </lineage>
</organism>